<evidence type="ECO:0000313" key="2">
    <source>
        <dbReference type="EMBL" id="ARM74816.1"/>
    </source>
</evidence>
<organism evidence="2 3">
    <name type="scientific">Acidianus manzaensis</name>
    <dbReference type="NCBI Taxonomy" id="282676"/>
    <lineage>
        <taxon>Archaea</taxon>
        <taxon>Thermoproteota</taxon>
        <taxon>Thermoprotei</taxon>
        <taxon>Sulfolobales</taxon>
        <taxon>Sulfolobaceae</taxon>
        <taxon>Acidianus</taxon>
    </lineage>
</organism>
<keyword evidence="1" id="KW-0175">Coiled coil</keyword>
<accession>A0A1W6JX04</accession>
<name>A0A1W6JX04_9CREN</name>
<dbReference type="AlphaFoldDB" id="A0A1W6JX04"/>
<dbReference type="RefSeq" id="WP_148690567.1">
    <property type="nucleotide sequence ID" value="NZ_CP020477.1"/>
</dbReference>
<dbReference type="OrthoDB" id="40851at2157"/>
<dbReference type="EMBL" id="CP020477">
    <property type="protein sequence ID" value="ARM74816.1"/>
    <property type="molecule type" value="Genomic_DNA"/>
</dbReference>
<keyword evidence="3" id="KW-1185">Reference proteome</keyword>
<dbReference type="Proteomes" id="UP000193404">
    <property type="component" value="Chromosome"/>
</dbReference>
<evidence type="ECO:0000313" key="3">
    <source>
        <dbReference type="Proteomes" id="UP000193404"/>
    </source>
</evidence>
<gene>
    <name evidence="2" type="ORF">B6F84_01430</name>
</gene>
<evidence type="ECO:0000256" key="1">
    <source>
        <dbReference type="SAM" id="Coils"/>
    </source>
</evidence>
<protein>
    <submittedName>
        <fullName evidence="2">Uncharacterized protein</fullName>
    </submittedName>
</protein>
<proteinExistence type="predicted"/>
<dbReference type="GeneID" id="41589539"/>
<dbReference type="KEGG" id="aman:B6F84_01430"/>
<feature type="coiled-coil region" evidence="1">
    <location>
        <begin position="270"/>
        <end position="332"/>
    </location>
</feature>
<sequence>MKSLYLSLATSDNFSPIDVNKQLAIAFVKGAGKDKVIKAEIIGWPFLLVRNEIGGYYIFDETRKLSSKIDSYVIQDYNKLLLSLDKMNSDDEKLNYLSSIRWEEFRGITSITLEGLVSEDLKDIFKIPPSSITIKTLPKVLSDIDVELALADLGKLEQQIKENIRIIDKIEEKIGTEINIIKGKRSEEKKNIEDKYDSEISSKESELKQVLSDAKKNLEGELKSQASQLYSKLADIEVIIGKAELEKEAELLDSVNSANMIKTQYLSEINNKLSTIKEKYKADIRNIKSEINSLISNKKRELDTIDNEIKKLDNQRQEILSKLEKVKETQNQILNTIESIPKKLPYADEKLEVIIPFVIVYTSIGKSIISPQMYNGTKKSFLGIFRRDPLEISNLISGAEKLLPKIDDVGEPLDNYKEMINQGLKELYDEGWNVKRSYEEYF</sequence>
<dbReference type="STRING" id="282676.B6F84_01430"/>
<reference evidence="2 3" key="1">
    <citation type="submission" date="2017-03" db="EMBL/GenBank/DDBJ databases">
        <title>Sulfur activation and transportation mechanism of thermophilic Archaea Acidianus manzaensis YN-25.</title>
        <authorList>
            <person name="Ma Y."/>
            <person name="Yang Y."/>
            <person name="Xia J."/>
        </authorList>
    </citation>
    <scope>NUCLEOTIDE SEQUENCE [LARGE SCALE GENOMIC DNA]</scope>
    <source>
        <strain evidence="2 3">YN-25</strain>
    </source>
</reference>